<dbReference type="GO" id="GO:0003700">
    <property type="term" value="F:DNA-binding transcription factor activity"/>
    <property type="evidence" value="ECO:0007669"/>
    <property type="project" value="InterPro"/>
</dbReference>
<dbReference type="PRINTS" id="PR00035">
    <property type="entry name" value="HTHGNTR"/>
</dbReference>
<dbReference type="GO" id="GO:0003677">
    <property type="term" value="F:DNA binding"/>
    <property type="evidence" value="ECO:0007669"/>
    <property type="project" value="UniProtKB-KW"/>
</dbReference>
<comment type="caution">
    <text evidence="5">The sequence shown here is derived from an EMBL/GenBank/DDBJ whole genome shotgun (WGS) entry which is preliminary data.</text>
</comment>
<dbReference type="RefSeq" id="WP_031174659.1">
    <property type="nucleotide sequence ID" value="NZ_BBQG01000007.1"/>
</dbReference>
<dbReference type="SUPFAM" id="SSF46785">
    <property type="entry name" value="Winged helix' DNA-binding domain"/>
    <property type="match status" value="1"/>
</dbReference>
<dbReference type="Pfam" id="PF07729">
    <property type="entry name" value="FCD"/>
    <property type="match status" value="1"/>
</dbReference>
<proteinExistence type="predicted"/>
<evidence type="ECO:0000313" key="5">
    <source>
        <dbReference type="EMBL" id="TGG81503.1"/>
    </source>
</evidence>
<dbReference type="InterPro" id="IPR036388">
    <property type="entry name" value="WH-like_DNA-bd_sf"/>
</dbReference>
<keyword evidence="3" id="KW-0804">Transcription</keyword>
<dbReference type="GeneID" id="75182555"/>
<evidence type="ECO:0000256" key="2">
    <source>
        <dbReference type="ARBA" id="ARBA00023125"/>
    </source>
</evidence>
<dbReference type="Proteomes" id="UP000298111">
    <property type="component" value="Unassembled WGS sequence"/>
</dbReference>
<dbReference type="SMART" id="SM00895">
    <property type="entry name" value="FCD"/>
    <property type="match status" value="1"/>
</dbReference>
<protein>
    <submittedName>
        <fullName evidence="5">FadR family transcriptional regulator</fullName>
    </submittedName>
</protein>
<dbReference type="InterPro" id="IPR000524">
    <property type="entry name" value="Tscrpt_reg_HTH_GntR"/>
</dbReference>
<evidence type="ECO:0000256" key="1">
    <source>
        <dbReference type="ARBA" id="ARBA00023015"/>
    </source>
</evidence>
<evidence type="ECO:0000256" key="3">
    <source>
        <dbReference type="ARBA" id="ARBA00023163"/>
    </source>
</evidence>
<dbReference type="Gene3D" id="1.20.120.530">
    <property type="entry name" value="GntR ligand-binding domain-like"/>
    <property type="match status" value="1"/>
</dbReference>
<keyword evidence="2" id="KW-0238">DNA-binding</keyword>
<dbReference type="PROSITE" id="PS50949">
    <property type="entry name" value="HTH_GNTR"/>
    <property type="match status" value="1"/>
</dbReference>
<dbReference type="PANTHER" id="PTHR43537">
    <property type="entry name" value="TRANSCRIPTIONAL REGULATOR, GNTR FAMILY"/>
    <property type="match status" value="1"/>
</dbReference>
<dbReference type="PANTHER" id="PTHR43537:SF47">
    <property type="entry name" value="REGULATORY PROTEIN GNTR HTH"/>
    <property type="match status" value="1"/>
</dbReference>
<organism evidence="5 6">
    <name type="scientific">Streptomyces albus</name>
    <dbReference type="NCBI Taxonomy" id="1888"/>
    <lineage>
        <taxon>Bacteria</taxon>
        <taxon>Bacillati</taxon>
        <taxon>Actinomycetota</taxon>
        <taxon>Actinomycetes</taxon>
        <taxon>Kitasatosporales</taxon>
        <taxon>Streptomycetaceae</taxon>
        <taxon>Streptomyces</taxon>
    </lineage>
</organism>
<keyword evidence="1" id="KW-0805">Transcription regulation</keyword>
<dbReference type="Gene3D" id="1.10.10.10">
    <property type="entry name" value="Winged helix-like DNA-binding domain superfamily/Winged helix DNA-binding domain"/>
    <property type="match status" value="1"/>
</dbReference>
<reference evidence="5 6" key="1">
    <citation type="submission" date="2018-10" db="EMBL/GenBank/DDBJ databases">
        <title>Isolation of pseudouridimycin from Streptomyces albus DSM 40763.</title>
        <authorList>
            <person name="Rosenqvist P."/>
            <person name="Metsae-Ketelae M."/>
            <person name="Virta P."/>
        </authorList>
    </citation>
    <scope>NUCLEOTIDE SEQUENCE [LARGE SCALE GENOMIC DNA]</scope>
    <source>
        <strain evidence="5 6">DSM 40763</strain>
    </source>
</reference>
<sequence>MRAVGRRSSVEGAIASLNEALAQGEWQPGDKLPGEHRMAEELGVSRTVVREAIRALVHLGTLETRHGSGTFVVSTADPAPLLRRLGMADVREIFEMQLGFDVHAARLAAERRTEDDLARLRKLLHARNHATEAVLFAGADADFHLAVVEAAGNEVLLECYRFFVGRLRDSLEALRRQDVVVESGSKPHEDLVEALERGDAAAAAAAAEAAIRPGLDALTRLEGPPARK</sequence>
<feature type="domain" description="HTH gntR-type" evidence="4">
    <location>
        <begin position="7"/>
        <end position="75"/>
    </location>
</feature>
<dbReference type="SMART" id="SM00345">
    <property type="entry name" value="HTH_GNTR"/>
    <property type="match status" value="1"/>
</dbReference>
<dbReference type="CDD" id="cd07377">
    <property type="entry name" value="WHTH_GntR"/>
    <property type="match status" value="1"/>
</dbReference>
<name>A0A8H1QP67_9ACTN</name>
<dbReference type="InterPro" id="IPR036390">
    <property type="entry name" value="WH_DNA-bd_sf"/>
</dbReference>
<dbReference type="InterPro" id="IPR008920">
    <property type="entry name" value="TF_FadR/GntR_C"/>
</dbReference>
<dbReference type="AlphaFoldDB" id="A0A8H1QP67"/>
<accession>A0A8H1QP67</accession>
<evidence type="ECO:0000259" key="4">
    <source>
        <dbReference type="PROSITE" id="PS50949"/>
    </source>
</evidence>
<dbReference type="InterPro" id="IPR011711">
    <property type="entry name" value="GntR_C"/>
</dbReference>
<dbReference type="EMBL" id="RCIY01000065">
    <property type="protein sequence ID" value="TGG81503.1"/>
    <property type="molecule type" value="Genomic_DNA"/>
</dbReference>
<gene>
    <name evidence="5" type="ORF">D8771_18965</name>
</gene>
<dbReference type="SUPFAM" id="SSF48008">
    <property type="entry name" value="GntR ligand-binding domain-like"/>
    <property type="match status" value="1"/>
</dbReference>
<dbReference type="Pfam" id="PF00392">
    <property type="entry name" value="GntR"/>
    <property type="match status" value="1"/>
</dbReference>
<evidence type="ECO:0000313" key="6">
    <source>
        <dbReference type="Proteomes" id="UP000298111"/>
    </source>
</evidence>